<organism evidence="4">
    <name type="scientific">Caldiarchaeum subterraneum</name>
    <dbReference type="NCBI Taxonomy" id="311458"/>
    <lineage>
        <taxon>Archaea</taxon>
        <taxon>Nitrososphaerota</taxon>
        <taxon>Candidatus Caldarchaeales</taxon>
        <taxon>Candidatus Caldarchaeaceae</taxon>
        <taxon>Candidatus Caldarchaeum</taxon>
    </lineage>
</organism>
<evidence type="ECO:0000313" key="4">
    <source>
        <dbReference type="EMBL" id="HGN90043.1"/>
    </source>
</evidence>
<dbReference type="PROSITE" id="PS50175">
    <property type="entry name" value="ASP_PROT_RETROV"/>
    <property type="match status" value="1"/>
</dbReference>
<evidence type="ECO:0000313" key="3">
    <source>
        <dbReference type="EMBL" id="HGL40469.1"/>
    </source>
</evidence>
<feature type="domain" description="Peptidase A2" evidence="2">
    <location>
        <begin position="27"/>
        <end position="98"/>
    </location>
</feature>
<dbReference type="InterPro" id="IPR001969">
    <property type="entry name" value="Aspartic_peptidase_AS"/>
</dbReference>
<dbReference type="Pfam" id="PF13650">
    <property type="entry name" value="Asp_protease_2"/>
    <property type="match status" value="1"/>
</dbReference>
<proteinExistence type="predicted"/>
<dbReference type="PROSITE" id="PS00141">
    <property type="entry name" value="ASP_PROTEASE"/>
    <property type="match status" value="1"/>
</dbReference>
<keyword evidence="1" id="KW-0378">Hydrolase</keyword>
<name>A0A7C4HXX9_CALS0</name>
<reference evidence="4" key="1">
    <citation type="journal article" date="2020" name="mSystems">
        <title>Genome- and Community-Level Interaction Insights into Carbon Utilization and Element Cycling Functions of Hydrothermarchaeota in Hydrothermal Sediment.</title>
        <authorList>
            <person name="Zhou Z."/>
            <person name="Liu Y."/>
            <person name="Xu W."/>
            <person name="Pan J."/>
            <person name="Luo Z.H."/>
            <person name="Li M."/>
        </authorList>
    </citation>
    <scope>NUCLEOTIDE SEQUENCE [LARGE SCALE GENOMIC DNA]</scope>
    <source>
        <strain evidence="5">SpSt-1073</strain>
        <strain evidence="4">SpSt-613</strain>
        <strain evidence="3">SpSt-669</strain>
    </source>
</reference>
<sequence length="127" mass="13927">MCGVAIINVVGYVYCELKIRGEREKEIKALVDTGASYIVLDPKTIQEIKPTATQYEVEVILADKRRLRTRLYLAEAEAVGRRGPVFIAELETPTPLLGVFALETLGLKPNPATGKLEIIGPEGGYLL</sequence>
<dbReference type="AlphaFoldDB" id="A0A7C4HXX9"/>
<dbReference type="SUPFAM" id="SSF50630">
    <property type="entry name" value="Acid proteases"/>
    <property type="match status" value="1"/>
</dbReference>
<dbReference type="GO" id="GO:0004190">
    <property type="term" value="F:aspartic-type endopeptidase activity"/>
    <property type="evidence" value="ECO:0007669"/>
    <property type="project" value="InterPro"/>
</dbReference>
<evidence type="ECO:0000313" key="5">
    <source>
        <dbReference type="EMBL" id="HHN52559.1"/>
    </source>
</evidence>
<accession>A0A7C4HXX9</accession>
<dbReference type="EMBL" id="DTCM01000025">
    <property type="protein sequence ID" value="HGL40469.1"/>
    <property type="molecule type" value="Genomic_DNA"/>
</dbReference>
<dbReference type="InterPro" id="IPR001995">
    <property type="entry name" value="Peptidase_A2_cat"/>
</dbReference>
<dbReference type="EMBL" id="DTAD01000027">
    <property type="protein sequence ID" value="HGN90043.1"/>
    <property type="molecule type" value="Genomic_DNA"/>
</dbReference>
<dbReference type="EMBL" id="DRXG01000099">
    <property type="protein sequence ID" value="HHN52559.1"/>
    <property type="molecule type" value="Genomic_DNA"/>
</dbReference>
<dbReference type="InterPro" id="IPR021109">
    <property type="entry name" value="Peptidase_aspartic_dom_sf"/>
</dbReference>
<gene>
    <name evidence="5" type="ORF">ENM30_04520</name>
    <name evidence="4" type="ORF">ENT82_02810</name>
    <name evidence="3" type="ORF">ENU43_02210</name>
</gene>
<protein>
    <recommendedName>
        <fullName evidence="2">Peptidase A2 domain-containing protein</fullName>
    </recommendedName>
</protein>
<evidence type="ECO:0000256" key="1">
    <source>
        <dbReference type="ARBA" id="ARBA00022801"/>
    </source>
</evidence>
<dbReference type="Gene3D" id="2.40.70.10">
    <property type="entry name" value="Acid Proteases"/>
    <property type="match status" value="1"/>
</dbReference>
<evidence type="ECO:0000259" key="2">
    <source>
        <dbReference type="PROSITE" id="PS50175"/>
    </source>
</evidence>
<comment type="caution">
    <text evidence="4">The sequence shown here is derived from an EMBL/GenBank/DDBJ whole genome shotgun (WGS) entry which is preliminary data.</text>
</comment>
<dbReference type="GO" id="GO:0006508">
    <property type="term" value="P:proteolysis"/>
    <property type="evidence" value="ECO:0007669"/>
    <property type="project" value="InterPro"/>
</dbReference>